<evidence type="ECO:0000256" key="4">
    <source>
        <dbReference type="ARBA" id="ARBA00012784"/>
    </source>
</evidence>
<evidence type="ECO:0000256" key="2">
    <source>
        <dbReference type="ARBA" id="ARBA00004613"/>
    </source>
</evidence>
<evidence type="ECO:0000313" key="11">
    <source>
        <dbReference type="EMBL" id="RAL12644.1"/>
    </source>
</evidence>
<evidence type="ECO:0000256" key="3">
    <source>
        <dbReference type="ARBA" id="ARBA00006083"/>
    </source>
</evidence>
<keyword evidence="12" id="KW-1185">Reference proteome</keyword>
<dbReference type="OrthoDB" id="7202371at2759"/>
<dbReference type="Proteomes" id="UP000248961">
    <property type="component" value="Unassembled WGS sequence"/>
</dbReference>
<keyword evidence="8 11" id="KW-0378">Hydrolase</keyword>
<keyword evidence="7" id="KW-0732">Signal</keyword>
<comment type="catalytic activity">
    <reaction evidence="9">
        <text>adenosine + H2O + H(+) = inosine + NH4(+)</text>
        <dbReference type="Rhea" id="RHEA:24408"/>
        <dbReference type="ChEBI" id="CHEBI:15377"/>
        <dbReference type="ChEBI" id="CHEBI:15378"/>
        <dbReference type="ChEBI" id="CHEBI:16335"/>
        <dbReference type="ChEBI" id="CHEBI:17596"/>
        <dbReference type="ChEBI" id="CHEBI:28938"/>
        <dbReference type="EC" id="3.5.4.4"/>
    </reaction>
</comment>
<dbReference type="FunFam" id="3.20.20.140:FF:000017">
    <property type="entry name" value="Adenosine deaminase 2"/>
    <property type="match status" value="1"/>
</dbReference>
<organism evidence="11 12">
    <name type="scientific">Aspergillus homomorphus (strain CBS 101889)</name>
    <dbReference type="NCBI Taxonomy" id="1450537"/>
    <lineage>
        <taxon>Eukaryota</taxon>
        <taxon>Fungi</taxon>
        <taxon>Dikarya</taxon>
        <taxon>Ascomycota</taxon>
        <taxon>Pezizomycotina</taxon>
        <taxon>Eurotiomycetes</taxon>
        <taxon>Eurotiomycetidae</taxon>
        <taxon>Eurotiales</taxon>
        <taxon>Aspergillaceae</taxon>
        <taxon>Aspergillus</taxon>
        <taxon>Aspergillus subgen. Circumdati</taxon>
    </lineage>
</organism>
<comment type="subcellular location">
    <subcellularLocation>
        <location evidence="2">Secreted</location>
    </subcellularLocation>
</comment>
<dbReference type="InterPro" id="IPR006330">
    <property type="entry name" value="Ado/ade_deaminase"/>
</dbReference>
<evidence type="ECO:0000256" key="6">
    <source>
        <dbReference type="ARBA" id="ARBA00022723"/>
    </source>
</evidence>
<name>A0A395I265_ASPHC</name>
<keyword evidence="5" id="KW-0964">Secreted</keyword>
<evidence type="ECO:0000259" key="10">
    <source>
        <dbReference type="Pfam" id="PF00962"/>
    </source>
</evidence>
<dbReference type="GO" id="GO:0046103">
    <property type="term" value="P:inosine biosynthetic process"/>
    <property type="evidence" value="ECO:0007669"/>
    <property type="project" value="TreeGrafter"/>
</dbReference>
<dbReference type="VEuPathDB" id="FungiDB:BO97DRAFT_389657"/>
<dbReference type="EC" id="3.5.4.4" evidence="4"/>
<evidence type="ECO:0000256" key="7">
    <source>
        <dbReference type="ARBA" id="ARBA00022729"/>
    </source>
</evidence>
<dbReference type="AlphaFoldDB" id="A0A395I265"/>
<evidence type="ECO:0000313" key="12">
    <source>
        <dbReference type="Proteomes" id="UP000248961"/>
    </source>
</evidence>
<protein>
    <recommendedName>
        <fullName evidence="4">adenosine deaminase</fullName>
        <ecNumber evidence="4">3.5.4.4</ecNumber>
    </recommendedName>
</protein>
<dbReference type="RefSeq" id="XP_025551798.1">
    <property type="nucleotide sequence ID" value="XM_025693727.1"/>
</dbReference>
<dbReference type="PANTHER" id="PTHR11409:SF39">
    <property type="entry name" value="ADENOSINE DEAMINASE 2"/>
    <property type="match status" value="1"/>
</dbReference>
<dbReference type="STRING" id="1450537.A0A395I265"/>
<dbReference type="GeneID" id="37198016"/>
<dbReference type="EMBL" id="KZ824282">
    <property type="protein sequence ID" value="RAL12644.1"/>
    <property type="molecule type" value="Genomic_DNA"/>
</dbReference>
<reference evidence="11 12" key="1">
    <citation type="submission" date="2018-02" db="EMBL/GenBank/DDBJ databases">
        <title>The genomes of Aspergillus section Nigri reveals drivers in fungal speciation.</title>
        <authorList>
            <consortium name="DOE Joint Genome Institute"/>
            <person name="Vesth T.C."/>
            <person name="Nybo J."/>
            <person name="Theobald S."/>
            <person name="Brandl J."/>
            <person name="Frisvad J.C."/>
            <person name="Nielsen K.F."/>
            <person name="Lyhne E.K."/>
            <person name="Kogle M.E."/>
            <person name="Kuo A."/>
            <person name="Riley R."/>
            <person name="Clum A."/>
            <person name="Nolan M."/>
            <person name="Lipzen A."/>
            <person name="Salamov A."/>
            <person name="Henrissat B."/>
            <person name="Wiebenga A."/>
            <person name="De vries R.P."/>
            <person name="Grigoriev I.V."/>
            <person name="Mortensen U.H."/>
            <person name="Andersen M.R."/>
            <person name="Baker S.E."/>
        </authorList>
    </citation>
    <scope>NUCLEOTIDE SEQUENCE [LARGE SCALE GENOMIC DNA]</scope>
    <source>
        <strain evidence="11 12">CBS 101889</strain>
    </source>
</reference>
<comment type="similarity">
    <text evidence="3">Belongs to the metallo-dependent hydrolases superfamily. Adenosine and AMP deaminases family. ADGF subfamily.</text>
</comment>
<evidence type="ECO:0000256" key="1">
    <source>
        <dbReference type="ARBA" id="ARBA00001947"/>
    </source>
</evidence>
<dbReference type="GO" id="GO:0005576">
    <property type="term" value="C:extracellular region"/>
    <property type="evidence" value="ECO:0007669"/>
    <property type="project" value="UniProtKB-SubCell"/>
</dbReference>
<dbReference type="Gene3D" id="3.20.20.140">
    <property type="entry name" value="Metal-dependent hydrolases"/>
    <property type="match status" value="1"/>
</dbReference>
<dbReference type="Pfam" id="PF00962">
    <property type="entry name" value="A_deaminase"/>
    <property type="match status" value="1"/>
</dbReference>
<feature type="domain" description="Adenosine deaminase" evidence="10">
    <location>
        <begin position="216"/>
        <end position="514"/>
    </location>
</feature>
<evidence type="ECO:0000256" key="8">
    <source>
        <dbReference type="ARBA" id="ARBA00022801"/>
    </source>
</evidence>
<proteinExistence type="inferred from homology"/>
<accession>A0A395I265</accession>
<dbReference type="InterPro" id="IPR001365">
    <property type="entry name" value="A_deaminase_dom"/>
</dbReference>
<dbReference type="InterPro" id="IPR032466">
    <property type="entry name" value="Metal_Hydrolase"/>
</dbReference>
<comment type="cofactor">
    <cofactor evidence="1">
        <name>Zn(2+)</name>
        <dbReference type="ChEBI" id="CHEBI:29105"/>
    </cofactor>
</comment>
<sequence length="560" mass="62618">MTQTSIDRHLQERSALLEREKTSRRDHAFKTNMSPVAQMAAEIVALTRQHESKIFWTTTEGSHSETKHPVLFPGMSFAVSRDRMQRTWLWNIVAAMPKGCLLHAHMEAMIDIDWMLDQALEIPGFCMSSPIPINPATTTELPPPFEFHYRPGRSVACAIPSIWTADYPPNELIPLGQVARTHPGGISAFKSWAIVQMTITKDEALYHHHRGIVDVWKKFAACFRGIGGLFYTEPIFRRCVPRLLQQLHDDKIKYVELRLVPGAFHRTGSDVAESDARYFFECFAQELQAYCASPHGAGFWGARMIWTALRSLPDEAIRASMQHCLDCKAAYPALIAGFDFVGQEGLGRPLVDLLPLCRWFQQECARRNLTIPFFFHAGECLGDGDATDGNIVDAILLGSRRIGHAFSLYKHPLLIDMVRDRQILVEMCPISHEILRLTSNILTHPMPALQARGVAVSLNNDDPAILGHGGNGLSYDFYQVLNAFENTGLGGVAAMAEDSVRWAAFEDESETEWLAGVAGQVGGLKASRLAEWRAEFESWCELIVRQFAWDVKGGVGKRAG</sequence>
<gene>
    <name evidence="11" type="ORF">BO97DRAFT_389657</name>
</gene>
<keyword evidence="6" id="KW-0479">Metal-binding</keyword>
<dbReference type="SUPFAM" id="SSF51556">
    <property type="entry name" value="Metallo-dependent hydrolases"/>
    <property type="match status" value="1"/>
</dbReference>
<dbReference type="PANTHER" id="PTHR11409">
    <property type="entry name" value="ADENOSINE DEAMINASE"/>
    <property type="match status" value="1"/>
</dbReference>
<evidence type="ECO:0000256" key="9">
    <source>
        <dbReference type="ARBA" id="ARBA00047764"/>
    </source>
</evidence>
<dbReference type="GO" id="GO:0004000">
    <property type="term" value="F:adenosine deaminase activity"/>
    <property type="evidence" value="ECO:0007669"/>
    <property type="project" value="TreeGrafter"/>
</dbReference>
<dbReference type="GO" id="GO:0006154">
    <property type="term" value="P:adenosine catabolic process"/>
    <property type="evidence" value="ECO:0007669"/>
    <property type="project" value="TreeGrafter"/>
</dbReference>
<evidence type="ECO:0000256" key="5">
    <source>
        <dbReference type="ARBA" id="ARBA00022525"/>
    </source>
</evidence>
<dbReference type="GO" id="GO:0046872">
    <property type="term" value="F:metal ion binding"/>
    <property type="evidence" value="ECO:0007669"/>
    <property type="project" value="UniProtKB-KW"/>
</dbReference>